<feature type="compositionally biased region" description="Basic and acidic residues" evidence="1">
    <location>
        <begin position="91"/>
        <end position="102"/>
    </location>
</feature>
<proteinExistence type="predicted"/>
<accession>A0A7J6WDT3</accession>
<evidence type="ECO:0000256" key="1">
    <source>
        <dbReference type="SAM" id="MobiDB-lite"/>
    </source>
</evidence>
<dbReference type="EMBL" id="JABWDY010017204">
    <property type="protein sequence ID" value="KAF5195539.1"/>
    <property type="molecule type" value="Genomic_DNA"/>
</dbReference>
<gene>
    <name evidence="2" type="ORF">FRX31_014875</name>
</gene>
<dbReference type="Proteomes" id="UP000554482">
    <property type="component" value="Unassembled WGS sequence"/>
</dbReference>
<keyword evidence="3" id="KW-1185">Reference proteome</keyword>
<comment type="caution">
    <text evidence="2">The sequence shown here is derived from an EMBL/GenBank/DDBJ whole genome shotgun (WGS) entry which is preliminary data.</text>
</comment>
<dbReference type="AlphaFoldDB" id="A0A7J6WDT3"/>
<organism evidence="2 3">
    <name type="scientific">Thalictrum thalictroides</name>
    <name type="common">Rue-anemone</name>
    <name type="synonym">Anemone thalictroides</name>
    <dbReference type="NCBI Taxonomy" id="46969"/>
    <lineage>
        <taxon>Eukaryota</taxon>
        <taxon>Viridiplantae</taxon>
        <taxon>Streptophyta</taxon>
        <taxon>Embryophyta</taxon>
        <taxon>Tracheophyta</taxon>
        <taxon>Spermatophyta</taxon>
        <taxon>Magnoliopsida</taxon>
        <taxon>Ranunculales</taxon>
        <taxon>Ranunculaceae</taxon>
        <taxon>Thalictroideae</taxon>
        <taxon>Thalictrum</taxon>
    </lineage>
</organism>
<feature type="compositionally biased region" description="Basic and acidic residues" evidence="1">
    <location>
        <begin position="69"/>
        <end position="78"/>
    </location>
</feature>
<feature type="region of interest" description="Disordered" evidence="1">
    <location>
        <begin position="58"/>
        <end position="102"/>
    </location>
</feature>
<name>A0A7J6WDT3_THATH</name>
<reference evidence="2 3" key="1">
    <citation type="submission" date="2020-06" db="EMBL/GenBank/DDBJ databases">
        <title>Transcriptomic and genomic resources for Thalictrum thalictroides and T. hernandezii: Facilitating candidate gene discovery in an emerging model plant lineage.</title>
        <authorList>
            <person name="Arias T."/>
            <person name="Riano-Pachon D.M."/>
            <person name="Di Stilio V.S."/>
        </authorList>
    </citation>
    <scope>NUCLEOTIDE SEQUENCE [LARGE SCALE GENOMIC DNA]</scope>
    <source>
        <strain evidence="3">cv. WT478/WT964</strain>
        <tissue evidence="2">Leaves</tissue>
    </source>
</reference>
<evidence type="ECO:0000313" key="2">
    <source>
        <dbReference type="EMBL" id="KAF5195539.1"/>
    </source>
</evidence>
<protein>
    <submittedName>
        <fullName evidence="2">Uncharacterized protein</fullName>
    </submittedName>
</protein>
<sequence length="102" mass="11092">MDRESPSPVAPPSLATFIPVNLTSGRAFFASISQSKKNPLLELEEYAMLEWLVEGSNYSEGEPASSLAGEREENNDRRKAGHKGFTSNGDGTDRGRGGWEGF</sequence>
<evidence type="ECO:0000313" key="3">
    <source>
        <dbReference type="Proteomes" id="UP000554482"/>
    </source>
</evidence>